<feature type="transmembrane region" description="Helical" evidence="1">
    <location>
        <begin position="12"/>
        <end position="31"/>
    </location>
</feature>
<dbReference type="AlphaFoldDB" id="A0A229NZ28"/>
<feature type="transmembrane region" description="Helical" evidence="1">
    <location>
        <begin position="137"/>
        <end position="161"/>
    </location>
</feature>
<dbReference type="OrthoDB" id="9811293at2"/>
<name>A0A229NZ28_9BACL</name>
<evidence type="ECO:0000313" key="3">
    <source>
        <dbReference type="Proteomes" id="UP000215145"/>
    </source>
</evidence>
<feature type="transmembrane region" description="Helical" evidence="1">
    <location>
        <begin position="173"/>
        <end position="190"/>
    </location>
</feature>
<comment type="caution">
    <text evidence="2">The sequence shown here is derived from an EMBL/GenBank/DDBJ whole genome shotgun (WGS) entry which is preliminary data.</text>
</comment>
<sequence>MVFAEVPRSLEFANGVFLVLYALSLSELAAIRTGWKRLLMPVLLISIGTFAVEWVGTHTGFPFGAYTYSDTLGALVSGVPWTMGLAWVGVIISGALISASGNRWLRALETGVWVLLLDLVLDPVAAARGFWDWADGGPYYGIPTANFVSWFIVGALLSLLLPVVEVQPRQRWLALRLFQLMLLLFGLLALKAGLGAAFRLSLLFIFIAEGRVRLDSRRQKPAI</sequence>
<feature type="transmembrane region" description="Helical" evidence="1">
    <location>
        <begin position="81"/>
        <end position="99"/>
    </location>
</feature>
<protein>
    <recommendedName>
        <fullName evidence="4">Carotenoid biosynthesis protein</fullName>
    </recommendedName>
</protein>
<dbReference type="Pfam" id="PF04240">
    <property type="entry name" value="Caroten_synth"/>
    <property type="match status" value="1"/>
</dbReference>
<evidence type="ECO:0000256" key="1">
    <source>
        <dbReference type="SAM" id="Phobius"/>
    </source>
</evidence>
<feature type="transmembrane region" description="Helical" evidence="1">
    <location>
        <begin position="38"/>
        <end position="61"/>
    </location>
</feature>
<keyword evidence="1" id="KW-0472">Membrane</keyword>
<accession>A0A229NZ28</accession>
<dbReference type="InterPro" id="IPR007354">
    <property type="entry name" value="CruF-like"/>
</dbReference>
<dbReference type="EMBL" id="NMUQ01000002">
    <property type="protein sequence ID" value="OXM15098.1"/>
    <property type="molecule type" value="Genomic_DNA"/>
</dbReference>
<evidence type="ECO:0008006" key="4">
    <source>
        <dbReference type="Google" id="ProtNLM"/>
    </source>
</evidence>
<proteinExistence type="predicted"/>
<feature type="transmembrane region" description="Helical" evidence="1">
    <location>
        <begin position="111"/>
        <end position="131"/>
    </location>
</feature>
<keyword evidence="1" id="KW-1133">Transmembrane helix</keyword>
<evidence type="ECO:0000313" key="2">
    <source>
        <dbReference type="EMBL" id="OXM15098.1"/>
    </source>
</evidence>
<gene>
    <name evidence="2" type="ORF">CGZ75_15225</name>
</gene>
<dbReference type="PANTHER" id="PTHR39419:SF1">
    <property type="entry name" value="SLL0814 PROTEIN"/>
    <property type="match status" value="1"/>
</dbReference>
<organism evidence="2 3">
    <name type="scientific">Paenibacillus herberti</name>
    <dbReference type="NCBI Taxonomy" id="1619309"/>
    <lineage>
        <taxon>Bacteria</taxon>
        <taxon>Bacillati</taxon>
        <taxon>Bacillota</taxon>
        <taxon>Bacilli</taxon>
        <taxon>Bacillales</taxon>
        <taxon>Paenibacillaceae</taxon>
        <taxon>Paenibacillus</taxon>
    </lineage>
</organism>
<dbReference type="PANTHER" id="PTHR39419">
    <property type="entry name" value="SLL0814 PROTEIN"/>
    <property type="match status" value="1"/>
</dbReference>
<dbReference type="Proteomes" id="UP000215145">
    <property type="component" value="Unassembled WGS sequence"/>
</dbReference>
<reference evidence="2 3" key="1">
    <citation type="submission" date="2017-07" db="EMBL/GenBank/DDBJ databases">
        <title>Paenibacillus herberti R33 genome sequencing and assembly.</title>
        <authorList>
            <person name="Su W."/>
        </authorList>
    </citation>
    <scope>NUCLEOTIDE SEQUENCE [LARGE SCALE GENOMIC DNA]</scope>
    <source>
        <strain evidence="2 3">R33</strain>
    </source>
</reference>
<keyword evidence="1" id="KW-0812">Transmembrane</keyword>
<keyword evidence="3" id="KW-1185">Reference proteome</keyword>